<name>A0A9Q0FV30_9ROSI</name>
<dbReference type="OrthoDB" id="956692at2759"/>
<evidence type="ECO:0000313" key="2">
    <source>
        <dbReference type="EMBL" id="KAJ4838088.1"/>
    </source>
</evidence>
<sequence length="439" mass="49227">MKSCSLTSAVFSGIWRSLLFALFALPRLILFCMSYGDFSWARALWFSVWNDVSWRVCFVVVSWRLWLWRNEQVFNSAGPPFNPMAFLQSYCHEIMHSLASAHVSGMSQVRPPAVWRAAPVGWIKMNTDDVVRLHSGVAAAGGVLRGSSGEWLPGRFRCYLCTARENPPNVTHVPRTSTTTTSTTTANLPLPTGLPSKPKPHPKLLKHTQPKTIILRQMEQESYPLGDGEWTVTESVTEKGKGACNGTSSLVFYPSEEALKWLDSCAFGVLVKPMERPDIQNAFNLYGYNHLRVCNAGGESVLVSFPSKEARDSFLLHPPEWIFDSVQLLRALHPDDRARKRKCWIQLRGIPLQVWCSVFFESIGTRFGQTLKLAATTETRSNVEKAFIQVLTSVKHKISWQIILEINGTKSVVSCDEVPDSFISSFDDPLKASTVNDLI</sequence>
<accession>A0A9Q0FV30</accession>
<evidence type="ECO:0008006" key="4">
    <source>
        <dbReference type="Google" id="ProtNLM"/>
    </source>
</evidence>
<dbReference type="Proteomes" id="UP001141552">
    <property type="component" value="Unassembled WGS sequence"/>
</dbReference>
<protein>
    <recommendedName>
        <fullName evidence="4">DUF4283 domain-containing protein</fullName>
    </recommendedName>
</protein>
<dbReference type="EMBL" id="JAKUCV010003653">
    <property type="protein sequence ID" value="KAJ4838088.1"/>
    <property type="molecule type" value="Genomic_DNA"/>
</dbReference>
<feature type="compositionally biased region" description="Low complexity" evidence="1">
    <location>
        <begin position="176"/>
        <end position="185"/>
    </location>
</feature>
<proteinExistence type="predicted"/>
<reference evidence="2" key="2">
    <citation type="journal article" date="2023" name="Plants (Basel)">
        <title>Annotation of the Turnera subulata (Passifloraceae) Draft Genome Reveals the S-Locus Evolved after the Divergence of Turneroideae from Passifloroideae in a Stepwise Manner.</title>
        <authorList>
            <person name="Henning P.M."/>
            <person name="Roalson E.H."/>
            <person name="Mir W."/>
            <person name="McCubbin A.G."/>
            <person name="Shore J.S."/>
        </authorList>
    </citation>
    <scope>NUCLEOTIDE SEQUENCE</scope>
    <source>
        <strain evidence="2">F60SS</strain>
    </source>
</reference>
<dbReference type="AlphaFoldDB" id="A0A9Q0FV30"/>
<comment type="caution">
    <text evidence="2">The sequence shown here is derived from an EMBL/GenBank/DDBJ whole genome shotgun (WGS) entry which is preliminary data.</text>
</comment>
<keyword evidence="3" id="KW-1185">Reference proteome</keyword>
<feature type="region of interest" description="Disordered" evidence="1">
    <location>
        <begin position="170"/>
        <end position="204"/>
    </location>
</feature>
<evidence type="ECO:0000256" key="1">
    <source>
        <dbReference type="SAM" id="MobiDB-lite"/>
    </source>
</evidence>
<gene>
    <name evidence="2" type="ORF">Tsubulata_042342</name>
</gene>
<reference evidence="2" key="1">
    <citation type="submission" date="2022-02" db="EMBL/GenBank/DDBJ databases">
        <authorList>
            <person name="Henning P.M."/>
            <person name="McCubbin A.G."/>
            <person name="Shore J.S."/>
        </authorList>
    </citation>
    <scope>NUCLEOTIDE SEQUENCE</scope>
    <source>
        <strain evidence="2">F60SS</strain>
        <tissue evidence="2">Leaves</tissue>
    </source>
</reference>
<evidence type="ECO:0000313" key="3">
    <source>
        <dbReference type="Proteomes" id="UP001141552"/>
    </source>
</evidence>
<organism evidence="2 3">
    <name type="scientific">Turnera subulata</name>
    <dbReference type="NCBI Taxonomy" id="218843"/>
    <lineage>
        <taxon>Eukaryota</taxon>
        <taxon>Viridiplantae</taxon>
        <taxon>Streptophyta</taxon>
        <taxon>Embryophyta</taxon>
        <taxon>Tracheophyta</taxon>
        <taxon>Spermatophyta</taxon>
        <taxon>Magnoliopsida</taxon>
        <taxon>eudicotyledons</taxon>
        <taxon>Gunneridae</taxon>
        <taxon>Pentapetalae</taxon>
        <taxon>rosids</taxon>
        <taxon>fabids</taxon>
        <taxon>Malpighiales</taxon>
        <taxon>Passifloraceae</taxon>
        <taxon>Turnera</taxon>
    </lineage>
</organism>